<dbReference type="PRINTS" id="PR00411">
    <property type="entry name" value="PNDRDTASEI"/>
</dbReference>
<evidence type="ECO:0000313" key="9">
    <source>
        <dbReference type="EMBL" id="NVN29095.1"/>
    </source>
</evidence>
<dbReference type="PIRSF" id="PIRSF000350">
    <property type="entry name" value="Mercury_reductase_MerA"/>
    <property type="match status" value="1"/>
</dbReference>
<dbReference type="Gene3D" id="3.50.50.60">
    <property type="entry name" value="FAD/NAD(P)-binding domain"/>
    <property type="match status" value="2"/>
</dbReference>
<dbReference type="EMBL" id="JABXXQ010000012">
    <property type="protein sequence ID" value="NVN29095.1"/>
    <property type="molecule type" value="Genomic_DNA"/>
</dbReference>
<comment type="caution">
    <text evidence="9">The sequence shown here is derived from an EMBL/GenBank/DDBJ whole genome shotgun (WGS) entry which is preliminary data.</text>
</comment>
<dbReference type="GO" id="GO:0004148">
    <property type="term" value="F:dihydrolipoyl dehydrogenase (NADH) activity"/>
    <property type="evidence" value="ECO:0007669"/>
    <property type="project" value="UniProtKB-EC"/>
</dbReference>
<feature type="disulfide bond" description="Redox-active" evidence="6">
    <location>
        <begin position="45"/>
        <end position="50"/>
    </location>
</feature>
<evidence type="ECO:0000256" key="3">
    <source>
        <dbReference type="ARBA" id="ARBA00022827"/>
    </source>
</evidence>
<dbReference type="SUPFAM" id="SSF51905">
    <property type="entry name" value="FAD/NAD(P)-binding domain"/>
    <property type="match status" value="1"/>
</dbReference>
<keyword evidence="5" id="KW-0520">NAD</keyword>
<dbReference type="InterPro" id="IPR036188">
    <property type="entry name" value="FAD/NAD-bd_sf"/>
</dbReference>
<dbReference type="GO" id="GO:0050660">
    <property type="term" value="F:flavin adenine dinucleotide binding"/>
    <property type="evidence" value="ECO:0007669"/>
    <property type="project" value="TreeGrafter"/>
</dbReference>
<evidence type="ECO:0000256" key="2">
    <source>
        <dbReference type="ARBA" id="ARBA00022630"/>
    </source>
</evidence>
<dbReference type="PANTHER" id="PTHR43014">
    <property type="entry name" value="MERCURIC REDUCTASE"/>
    <property type="match status" value="1"/>
</dbReference>
<organism evidence="9 10">
    <name type="scientific">Endobacter medicaginis</name>
    <dbReference type="NCBI Taxonomy" id="1181271"/>
    <lineage>
        <taxon>Bacteria</taxon>
        <taxon>Pseudomonadati</taxon>
        <taxon>Pseudomonadota</taxon>
        <taxon>Alphaproteobacteria</taxon>
        <taxon>Acetobacterales</taxon>
        <taxon>Acetobacteraceae</taxon>
        <taxon>Endobacter</taxon>
    </lineage>
</organism>
<feature type="binding site" evidence="5">
    <location>
        <begin position="180"/>
        <end position="187"/>
    </location>
    <ligand>
        <name>NAD(+)</name>
        <dbReference type="ChEBI" id="CHEBI:57540"/>
    </ligand>
</feature>
<keyword evidence="2" id="KW-0285">Flavoprotein</keyword>
<dbReference type="PRINTS" id="PR00368">
    <property type="entry name" value="FADPNR"/>
</dbReference>
<comment type="cofactor">
    <cofactor evidence="5">
        <name>FAD</name>
        <dbReference type="ChEBI" id="CHEBI:57692"/>
    </cofactor>
    <text evidence="5">Binds 1 FAD per subunit.</text>
</comment>
<protein>
    <submittedName>
        <fullName evidence="9">Dihydrolipoyl dehydrogenase</fullName>
        <ecNumber evidence="9">1.8.1.4</ecNumber>
    </submittedName>
</protein>
<accession>A0A850NPK1</accession>
<dbReference type="EC" id="1.8.1.4" evidence="9"/>
<dbReference type="NCBIfam" id="NF004939">
    <property type="entry name" value="PRK06292.1-1"/>
    <property type="match status" value="1"/>
</dbReference>
<dbReference type="InterPro" id="IPR016156">
    <property type="entry name" value="FAD/NAD-linked_Rdtase_dimer_sf"/>
</dbReference>
<dbReference type="InterPro" id="IPR023753">
    <property type="entry name" value="FAD/NAD-binding_dom"/>
</dbReference>
<reference evidence="9 10" key="1">
    <citation type="submission" date="2020-06" db="EMBL/GenBank/DDBJ databases">
        <title>Description of novel acetic acid bacteria.</title>
        <authorList>
            <person name="Sombolestani A."/>
        </authorList>
    </citation>
    <scope>NUCLEOTIDE SEQUENCE [LARGE SCALE GENOMIC DNA]</scope>
    <source>
        <strain evidence="9 10">LMG 26838</strain>
    </source>
</reference>
<evidence type="ECO:0000259" key="8">
    <source>
        <dbReference type="Pfam" id="PF07992"/>
    </source>
</evidence>
<sequence>MAAGPDRYDVAIIGAGTAGLAAERAARKNGASTVLIDPAFAGTTCATVGCMPSKLLIAAAREAHRIGRAGLFGIDIDAARVDGPAVLRRVRAERDRFAALTRESIESLPDGVAIRARARFTGPDRLLLDTGRIIEARAIIVANGSAPVLPDAFAALRDVAITSETVFELADLPRRLAVIGSGAIGLELAQAFAHLGVEVALFDRADRVANIRCPKVQATLRDILERDLDLHLGVGVVARKHEHGVHLSWSGRDQGDGLFDKVLVAVGRHPQIRGLDLDRAGVELDPRGVPVHDRATMRCGDSTIFLAGDVAADLPLLHEASHDGAIAGRNAVALPAAVRSDRNTRFSITFTEPTLATIGDAEADGAVTGTADFADQGRSRVEGRNEGKLTLYAAAPDGRLIGADLIAPAGEHLAHILAWAIQRRVTATELLELPFYHPTIEEGLKQALRTICAATPLPLPQNQDAGTPAGA</sequence>
<evidence type="ECO:0000256" key="1">
    <source>
        <dbReference type="ARBA" id="ARBA00007532"/>
    </source>
</evidence>
<dbReference type="InterPro" id="IPR001100">
    <property type="entry name" value="Pyr_nuc-diS_OxRdtase"/>
</dbReference>
<evidence type="ECO:0000313" key="10">
    <source>
        <dbReference type="Proteomes" id="UP000565205"/>
    </source>
</evidence>
<feature type="domain" description="Pyridine nucleotide-disulphide oxidoreductase dimerisation" evidence="7">
    <location>
        <begin position="347"/>
        <end position="447"/>
    </location>
</feature>
<evidence type="ECO:0000256" key="5">
    <source>
        <dbReference type="PIRSR" id="PIRSR000350-3"/>
    </source>
</evidence>
<proteinExistence type="inferred from homology"/>
<feature type="binding site" evidence="5">
    <location>
        <position position="54"/>
    </location>
    <ligand>
        <name>FAD</name>
        <dbReference type="ChEBI" id="CHEBI:57692"/>
    </ligand>
</feature>
<evidence type="ECO:0000259" key="7">
    <source>
        <dbReference type="Pfam" id="PF02852"/>
    </source>
</evidence>
<keyword evidence="3 5" id="KW-0274">FAD</keyword>
<dbReference type="AlphaFoldDB" id="A0A850NPK1"/>
<feature type="domain" description="FAD/NAD(P)-binding" evidence="8">
    <location>
        <begin position="8"/>
        <end position="324"/>
    </location>
</feature>
<dbReference type="InterPro" id="IPR004099">
    <property type="entry name" value="Pyr_nucl-diS_OxRdtase_dimer"/>
</dbReference>
<name>A0A850NPK1_9PROT</name>
<keyword evidence="5" id="KW-0547">Nucleotide-binding</keyword>
<feature type="binding site" evidence="5">
    <location>
        <position position="309"/>
    </location>
    <ligand>
        <name>FAD</name>
        <dbReference type="ChEBI" id="CHEBI:57692"/>
    </ligand>
</feature>
<dbReference type="SUPFAM" id="SSF55424">
    <property type="entry name" value="FAD/NAD-linked reductases, dimerisation (C-terminal) domain"/>
    <property type="match status" value="1"/>
</dbReference>
<dbReference type="Gene3D" id="3.30.390.30">
    <property type="match status" value="1"/>
</dbReference>
<feature type="active site" description="Proton acceptor" evidence="4">
    <location>
        <position position="437"/>
    </location>
</feature>
<feature type="binding site" evidence="5">
    <location>
        <position position="267"/>
    </location>
    <ligand>
        <name>NAD(+)</name>
        <dbReference type="ChEBI" id="CHEBI:57540"/>
    </ligand>
</feature>
<dbReference type="GO" id="GO:0003955">
    <property type="term" value="F:NAD(P)H dehydrogenase (quinone) activity"/>
    <property type="evidence" value="ECO:0007669"/>
    <property type="project" value="TreeGrafter"/>
</dbReference>
<gene>
    <name evidence="9" type="ORF">HUK83_01885</name>
</gene>
<dbReference type="Pfam" id="PF02852">
    <property type="entry name" value="Pyr_redox_dim"/>
    <property type="match status" value="1"/>
</dbReference>
<dbReference type="Proteomes" id="UP000565205">
    <property type="component" value="Unassembled WGS sequence"/>
</dbReference>
<dbReference type="Pfam" id="PF07992">
    <property type="entry name" value="Pyr_redox_2"/>
    <property type="match status" value="1"/>
</dbReference>
<dbReference type="PANTHER" id="PTHR43014:SF4">
    <property type="entry name" value="PYRIDINE NUCLEOTIDE-DISULFIDE OXIDOREDUCTASE RCLA-RELATED"/>
    <property type="match status" value="1"/>
</dbReference>
<evidence type="ECO:0000256" key="6">
    <source>
        <dbReference type="PIRSR" id="PIRSR000350-4"/>
    </source>
</evidence>
<keyword evidence="9" id="KW-0560">Oxidoreductase</keyword>
<comment type="similarity">
    <text evidence="1">Belongs to the class-I pyridine nucleotide-disulfide oxidoreductase family.</text>
</comment>
<evidence type="ECO:0000256" key="4">
    <source>
        <dbReference type="PIRSR" id="PIRSR000350-2"/>
    </source>
</evidence>